<organism evidence="2 3">
    <name type="scientific">Mucuna pruriens</name>
    <name type="common">Velvet bean</name>
    <name type="synonym">Dolichos pruriens</name>
    <dbReference type="NCBI Taxonomy" id="157652"/>
    <lineage>
        <taxon>Eukaryota</taxon>
        <taxon>Viridiplantae</taxon>
        <taxon>Streptophyta</taxon>
        <taxon>Embryophyta</taxon>
        <taxon>Tracheophyta</taxon>
        <taxon>Spermatophyta</taxon>
        <taxon>Magnoliopsida</taxon>
        <taxon>eudicotyledons</taxon>
        <taxon>Gunneridae</taxon>
        <taxon>Pentapetalae</taxon>
        <taxon>rosids</taxon>
        <taxon>fabids</taxon>
        <taxon>Fabales</taxon>
        <taxon>Fabaceae</taxon>
        <taxon>Papilionoideae</taxon>
        <taxon>50 kb inversion clade</taxon>
        <taxon>NPAAA clade</taxon>
        <taxon>indigoferoid/millettioid clade</taxon>
        <taxon>Phaseoleae</taxon>
        <taxon>Mucuna</taxon>
    </lineage>
</organism>
<feature type="compositionally biased region" description="Polar residues" evidence="1">
    <location>
        <begin position="166"/>
        <end position="181"/>
    </location>
</feature>
<dbReference type="PANTHER" id="PTHR33018">
    <property type="entry name" value="OS10G0338966 PROTEIN-RELATED"/>
    <property type="match status" value="1"/>
</dbReference>
<evidence type="ECO:0000313" key="2">
    <source>
        <dbReference type="EMBL" id="RDY05721.1"/>
    </source>
</evidence>
<name>A0A371HSF1_MUCPR</name>
<comment type="caution">
    <text evidence="2">The sequence shown here is derived from an EMBL/GenBank/DDBJ whole genome shotgun (WGS) entry which is preliminary data.</text>
</comment>
<evidence type="ECO:0000313" key="3">
    <source>
        <dbReference type="Proteomes" id="UP000257109"/>
    </source>
</evidence>
<proteinExistence type="predicted"/>
<dbReference type="EMBL" id="QJKJ01001823">
    <property type="protein sequence ID" value="RDY05721.1"/>
    <property type="molecule type" value="Genomic_DNA"/>
</dbReference>
<gene>
    <name evidence="2" type="ORF">CR513_10406</name>
</gene>
<protein>
    <submittedName>
        <fullName evidence="2">Uncharacterized protein</fullName>
    </submittedName>
</protein>
<keyword evidence="3" id="KW-1185">Reference proteome</keyword>
<sequence>MEVMKNQDTSLDLTSTSSFSTHMPIFNDENEKFVQYLDLAFPEKRQKGKDIQAKNPYPHILSCRGYKALYKKLVAKKFKEAKSKGVEIEASLVDVAHHELWKRAQPKSLSNYTFDSSKKVIEKINLHVMHPPQQLSLRNILMGKIQPESREYLDPKGTSWPRRSGPGQTSWPRSTSATKNTPAYKETSRTGRLKVVRGDRLACQRTLVDPILNVSTIIGELSPSFQGRTLTPISRNQCALYLDEEDPYLVAIGKVYRLGSTIHHQMLDEDHIRVVVEQI</sequence>
<feature type="region of interest" description="Disordered" evidence="1">
    <location>
        <begin position="151"/>
        <end position="190"/>
    </location>
</feature>
<dbReference type="PANTHER" id="PTHR33018:SF34">
    <property type="entry name" value="OS02G0472350 PROTEIN"/>
    <property type="match status" value="1"/>
</dbReference>
<dbReference type="AlphaFoldDB" id="A0A371HSF1"/>
<evidence type="ECO:0000256" key="1">
    <source>
        <dbReference type="SAM" id="MobiDB-lite"/>
    </source>
</evidence>
<accession>A0A371HSF1</accession>
<feature type="non-terminal residue" evidence="2">
    <location>
        <position position="1"/>
    </location>
</feature>
<reference evidence="2" key="1">
    <citation type="submission" date="2018-05" db="EMBL/GenBank/DDBJ databases">
        <title>Draft genome of Mucuna pruriens seed.</title>
        <authorList>
            <person name="Nnadi N.E."/>
            <person name="Vos R."/>
            <person name="Hasami M.H."/>
            <person name="Devisetty U.K."/>
            <person name="Aguiy J.C."/>
        </authorList>
    </citation>
    <scope>NUCLEOTIDE SEQUENCE [LARGE SCALE GENOMIC DNA]</scope>
    <source>
        <strain evidence="2">JCA_2017</strain>
    </source>
</reference>
<dbReference type="Proteomes" id="UP000257109">
    <property type="component" value="Unassembled WGS sequence"/>
</dbReference>
<dbReference type="OrthoDB" id="1731907at2759"/>